<evidence type="ECO:0000256" key="4">
    <source>
        <dbReference type="ARBA" id="ARBA00022692"/>
    </source>
</evidence>
<protein>
    <recommendedName>
        <fullName evidence="12">Generative cell specific-1/HAP2 domain-containing protein</fullName>
    </recommendedName>
</protein>
<proteinExistence type="inferred from homology"/>
<evidence type="ECO:0000313" key="14">
    <source>
        <dbReference type="Proteomes" id="UP000076078"/>
    </source>
</evidence>
<dbReference type="EMBL" id="LODT01000041">
    <property type="protein sequence ID" value="KYQ89328.1"/>
    <property type="molecule type" value="Genomic_DNA"/>
</dbReference>
<keyword evidence="4" id="KW-0812">Transmembrane</keyword>
<evidence type="ECO:0000256" key="10">
    <source>
        <dbReference type="ARBA" id="ARBA00023279"/>
    </source>
</evidence>
<evidence type="ECO:0000256" key="6">
    <source>
        <dbReference type="ARBA" id="ARBA00022989"/>
    </source>
</evidence>
<sequence>MKQLNNIIYLFFLIVLLNEQLIQCKLLKYEIPLNSQKKNEAQKFTIYKMMDENNDIQSLDNPISVKFETTEVSQICSFDYEFSAPFQANEVVKETISCDNACGGIDCVRDSGFCCDCSNSDIIENRQLTRSKKSCDLFGLLTSTAHCLQFSKQMFNMFSVKECTTRYNVKVTIKMFDISLGSYRTEILNLSPSSPISSYKELQLELEGNFLPVVHFKDYSGYYISAPMDSNDPINALPYNNNTMILERNLFDKSGLSCNKIGVSYSAFQNQPKRCQSELSSCLRNQLKDYFEKGTYFIGSLGEISRVHSTTNSTSLYLSLNYPFDIKSFVKLNLVSNTIDATEK</sequence>
<keyword evidence="5 11" id="KW-0732">Signal</keyword>
<dbReference type="Proteomes" id="UP000076078">
    <property type="component" value="Unassembled WGS sequence"/>
</dbReference>
<evidence type="ECO:0000256" key="7">
    <source>
        <dbReference type="ARBA" id="ARBA00023121"/>
    </source>
</evidence>
<dbReference type="GO" id="GO:0008289">
    <property type="term" value="F:lipid binding"/>
    <property type="evidence" value="ECO:0007669"/>
    <property type="project" value="UniProtKB-KW"/>
</dbReference>
<comment type="similarity">
    <text evidence="2">Belongs to the HAP2/GCS1 family.</text>
</comment>
<keyword evidence="7" id="KW-0446">Lipid-binding</keyword>
<gene>
    <name evidence="13" type="ORF">DLAC_09989</name>
</gene>
<evidence type="ECO:0000256" key="1">
    <source>
        <dbReference type="ARBA" id="ARBA00004251"/>
    </source>
</evidence>
<accession>A0A151Z5W4</accession>
<reference evidence="13 14" key="1">
    <citation type="submission" date="2015-12" db="EMBL/GenBank/DDBJ databases">
        <title>Dictyostelia acquired genes for synthesis and detection of signals that induce cell-type specialization by lateral gene transfer from prokaryotes.</title>
        <authorList>
            <person name="Gloeckner G."/>
            <person name="Schaap P."/>
        </authorList>
    </citation>
    <scope>NUCLEOTIDE SEQUENCE [LARGE SCALE GENOMIC DNA]</scope>
    <source>
        <strain evidence="13 14">TK</strain>
    </source>
</reference>
<comment type="caution">
    <text evidence="13">The sequence shown here is derived from an EMBL/GenBank/DDBJ whole genome shotgun (WGS) entry which is preliminary data.</text>
</comment>
<feature type="chain" id="PRO_5007592864" description="Generative cell specific-1/HAP2 domain-containing protein" evidence="11">
    <location>
        <begin position="25"/>
        <end position="344"/>
    </location>
</feature>
<evidence type="ECO:0000256" key="2">
    <source>
        <dbReference type="ARBA" id="ARBA00010929"/>
    </source>
</evidence>
<dbReference type="InParanoid" id="A0A151Z5W4"/>
<feature type="domain" description="Generative cell specific-1/HAP2" evidence="12">
    <location>
        <begin position="34"/>
        <end position="337"/>
    </location>
</feature>
<dbReference type="STRING" id="361077.A0A151Z5W4"/>
<dbReference type="OrthoDB" id="19060at2759"/>
<dbReference type="AlphaFoldDB" id="A0A151Z5W4"/>
<keyword evidence="8" id="KW-0472">Membrane</keyword>
<keyword evidence="3" id="KW-1003">Cell membrane</keyword>
<organism evidence="13 14">
    <name type="scientific">Tieghemostelium lacteum</name>
    <name type="common">Slime mold</name>
    <name type="synonym">Dictyostelium lacteum</name>
    <dbReference type="NCBI Taxonomy" id="361077"/>
    <lineage>
        <taxon>Eukaryota</taxon>
        <taxon>Amoebozoa</taxon>
        <taxon>Evosea</taxon>
        <taxon>Eumycetozoa</taxon>
        <taxon>Dictyostelia</taxon>
        <taxon>Dictyosteliales</taxon>
        <taxon>Raperosteliaceae</taxon>
        <taxon>Tieghemostelium</taxon>
    </lineage>
</organism>
<dbReference type="GO" id="GO:0007338">
    <property type="term" value="P:single fertilization"/>
    <property type="evidence" value="ECO:0007669"/>
    <property type="project" value="UniProtKB-KW"/>
</dbReference>
<evidence type="ECO:0000313" key="13">
    <source>
        <dbReference type="EMBL" id="KYQ89328.1"/>
    </source>
</evidence>
<keyword evidence="14" id="KW-1185">Reference proteome</keyword>
<dbReference type="InterPro" id="IPR040326">
    <property type="entry name" value="HAP2/GCS1"/>
</dbReference>
<keyword evidence="9" id="KW-1015">Disulfide bond</keyword>
<evidence type="ECO:0000256" key="3">
    <source>
        <dbReference type="ARBA" id="ARBA00022475"/>
    </source>
</evidence>
<dbReference type="PANTHER" id="PTHR31764:SF0">
    <property type="entry name" value="GENERATIVE CELL SPECIFIC-1_HAP2 DOMAIN-CONTAINING PROTEIN"/>
    <property type="match status" value="1"/>
</dbReference>
<keyword evidence="6" id="KW-1133">Transmembrane helix</keyword>
<name>A0A151Z5W4_TIELA</name>
<evidence type="ECO:0000256" key="5">
    <source>
        <dbReference type="ARBA" id="ARBA00022729"/>
    </source>
</evidence>
<dbReference type="Pfam" id="PF10699">
    <property type="entry name" value="HAP2-GCS1"/>
    <property type="match status" value="1"/>
</dbReference>
<dbReference type="InterPro" id="IPR018928">
    <property type="entry name" value="HAP2/GCS1_dom"/>
</dbReference>
<evidence type="ECO:0000256" key="9">
    <source>
        <dbReference type="ARBA" id="ARBA00023157"/>
    </source>
</evidence>
<evidence type="ECO:0000256" key="11">
    <source>
        <dbReference type="SAM" id="SignalP"/>
    </source>
</evidence>
<feature type="signal peptide" evidence="11">
    <location>
        <begin position="1"/>
        <end position="24"/>
    </location>
</feature>
<keyword evidence="10" id="KW-0278">Fertilization</keyword>
<comment type="subcellular location">
    <subcellularLocation>
        <location evidence="1">Cell membrane</location>
        <topology evidence="1">Single-pass type I membrane protein</topology>
    </subcellularLocation>
</comment>
<dbReference type="GO" id="GO:0005886">
    <property type="term" value="C:plasma membrane"/>
    <property type="evidence" value="ECO:0007669"/>
    <property type="project" value="UniProtKB-SubCell"/>
</dbReference>
<evidence type="ECO:0000259" key="12">
    <source>
        <dbReference type="Pfam" id="PF10699"/>
    </source>
</evidence>
<evidence type="ECO:0000256" key="8">
    <source>
        <dbReference type="ARBA" id="ARBA00023136"/>
    </source>
</evidence>
<dbReference type="PANTHER" id="PTHR31764">
    <property type="entry name" value="PROTEIN HAPLESS 2"/>
    <property type="match status" value="1"/>
</dbReference>